<dbReference type="InterPro" id="IPR002110">
    <property type="entry name" value="Ankyrin_rpt"/>
</dbReference>
<dbReference type="SMART" id="SM00248">
    <property type="entry name" value="ANK"/>
    <property type="match status" value="4"/>
</dbReference>
<comment type="caution">
    <text evidence="5">The sequence shown here is derived from an EMBL/GenBank/DDBJ whole genome shotgun (WGS) entry which is preliminary data.</text>
</comment>
<dbReference type="PROSITE" id="PS50297">
    <property type="entry name" value="ANK_REP_REGION"/>
    <property type="match status" value="2"/>
</dbReference>
<dbReference type="InterPro" id="IPR050663">
    <property type="entry name" value="Ankyrin-SOCS_Box"/>
</dbReference>
<dbReference type="InterPro" id="IPR036770">
    <property type="entry name" value="Ankyrin_rpt-contain_sf"/>
</dbReference>
<dbReference type="Pfam" id="PF00023">
    <property type="entry name" value="Ank"/>
    <property type="match status" value="1"/>
</dbReference>
<dbReference type="Pfam" id="PF13857">
    <property type="entry name" value="Ank_5"/>
    <property type="match status" value="1"/>
</dbReference>
<proteinExistence type="predicted"/>
<evidence type="ECO:0000313" key="6">
    <source>
        <dbReference type="Proteomes" id="UP000027920"/>
    </source>
</evidence>
<protein>
    <recommendedName>
        <fullName evidence="4">F-box domain-containing protein</fullName>
    </recommendedName>
</protein>
<evidence type="ECO:0000256" key="2">
    <source>
        <dbReference type="ARBA" id="ARBA00023043"/>
    </source>
</evidence>
<dbReference type="OrthoDB" id="341259at2759"/>
<evidence type="ECO:0000256" key="1">
    <source>
        <dbReference type="ARBA" id="ARBA00022737"/>
    </source>
</evidence>
<dbReference type="SUPFAM" id="SSF48403">
    <property type="entry name" value="Ankyrin repeat"/>
    <property type="match status" value="1"/>
</dbReference>
<dbReference type="GO" id="GO:0045944">
    <property type="term" value="P:positive regulation of transcription by RNA polymerase II"/>
    <property type="evidence" value="ECO:0007669"/>
    <property type="project" value="TreeGrafter"/>
</dbReference>
<dbReference type="Pfam" id="PF00646">
    <property type="entry name" value="F-box"/>
    <property type="match status" value="1"/>
</dbReference>
<keyword evidence="2 3" id="KW-0040">ANK repeat</keyword>
<dbReference type="GO" id="GO:0000976">
    <property type="term" value="F:transcription cis-regulatory region binding"/>
    <property type="evidence" value="ECO:0007669"/>
    <property type="project" value="TreeGrafter"/>
</dbReference>
<dbReference type="AlphaFoldDB" id="A0A072P5A6"/>
<dbReference type="InterPro" id="IPR001810">
    <property type="entry name" value="F-box_dom"/>
</dbReference>
<dbReference type="SUPFAM" id="SSF81383">
    <property type="entry name" value="F-box domain"/>
    <property type="match status" value="1"/>
</dbReference>
<organism evidence="5 6">
    <name type="scientific">Exophiala aquamarina CBS 119918</name>
    <dbReference type="NCBI Taxonomy" id="1182545"/>
    <lineage>
        <taxon>Eukaryota</taxon>
        <taxon>Fungi</taxon>
        <taxon>Dikarya</taxon>
        <taxon>Ascomycota</taxon>
        <taxon>Pezizomycotina</taxon>
        <taxon>Eurotiomycetes</taxon>
        <taxon>Chaetothyriomycetidae</taxon>
        <taxon>Chaetothyriales</taxon>
        <taxon>Herpotrichiellaceae</taxon>
        <taxon>Exophiala</taxon>
    </lineage>
</organism>
<sequence length="279" mass="31760">MAGSPIINQMEFLDLPNEIIGEIIEYLKQKDLSSLIRVNQRLHFLFSEYLLQYNVRHQQGRALTWAVTKGFASLTRKLVELGADVNRQIDVRGRKFARPTLLHIAAAKRNLPMIKLLFEIGADLNQRDDKGRAPHYWALLSRNEKIIQEFSWRTKNLAKFVVDGSQSRTSLHFAACFGLTGTIRYFVEAGMDVNARDKEGKTPLDLAKRALREGHWHRPSDINDDNAVETMRLLVVLGEDPAAANWFVADNTGGRRSYHYSYGDLDDGVNNQGIETFES</sequence>
<dbReference type="HOGENOM" id="CLU_999460_0_0_1"/>
<feature type="non-terminal residue" evidence="5">
    <location>
        <position position="279"/>
    </location>
</feature>
<dbReference type="Gene3D" id="1.25.40.20">
    <property type="entry name" value="Ankyrin repeat-containing domain"/>
    <property type="match status" value="2"/>
</dbReference>
<gene>
    <name evidence="5" type="ORF">A1O9_13168</name>
</gene>
<keyword evidence="1" id="KW-0677">Repeat</keyword>
<dbReference type="Proteomes" id="UP000027920">
    <property type="component" value="Unassembled WGS sequence"/>
</dbReference>
<dbReference type="STRING" id="1182545.A0A072P5A6"/>
<dbReference type="VEuPathDB" id="FungiDB:A1O9_13168"/>
<keyword evidence="6" id="KW-1185">Reference proteome</keyword>
<dbReference type="GO" id="GO:0005634">
    <property type="term" value="C:nucleus"/>
    <property type="evidence" value="ECO:0007669"/>
    <property type="project" value="TreeGrafter"/>
</dbReference>
<feature type="repeat" description="ANK" evidence="3">
    <location>
        <begin position="166"/>
        <end position="198"/>
    </location>
</feature>
<dbReference type="PANTHER" id="PTHR24193:SF121">
    <property type="entry name" value="ADA2A-CONTAINING COMPLEX COMPONENT 3, ISOFORM D"/>
    <property type="match status" value="1"/>
</dbReference>
<evidence type="ECO:0000259" key="4">
    <source>
        <dbReference type="PROSITE" id="PS50181"/>
    </source>
</evidence>
<dbReference type="RefSeq" id="XP_013253370.1">
    <property type="nucleotide sequence ID" value="XM_013397916.1"/>
</dbReference>
<dbReference type="PANTHER" id="PTHR24193">
    <property type="entry name" value="ANKYRIN REPEAT PROTEIN"/>
    <property type="match status" value="1"/>
</dbReference>
<feature type="repeat" description="ANK" evidence="3">
    <location>
        <begin position="97"/>
        <end position="129"/>
    </location>
</feature>
<feature type="domain" description="F-box" evidence="4">
    <location>
        <begin position="9"/>
        <end position="55"/>
    </location>
</feature>
<accession>A0A072P5A6</accession>
<dbReference type="EMBL" id="AMGV01000112">
    <property type="protein sequence ID" value="KEF50780.1"/>
    <property type="molecule type" value="Genomic_DNA"/>
</dbReference>
<dbReference type="PROSITE" id="PS50088">
    <property type="entry name" value="ANK_REPEAT"/>
    <property type="match status" value="2"/>
</dbReference>
<evidence type="ECO:0000313" key="5">
    <source>
        <dbReference type="EMBL" id="KEF50780.1"/>
    </source>
</evidence>
<reference evidence="5 6" key="1">
    <citation type="submission" date="2013-03" db="EMBL/GenBank/DDBJ databases">
        <title>The Genome Sequence of Exophiala aquamarina CBS 119918.</title>
        <authorList>
            <consortium name="The Broad Institute Genomics Platform"/>
            <person name="Cuomo C."/>
            <person name="de Hoog S."/>
            <person name="Gorbushina A."/>
            <person name="Walker B."/>
            <person name="Young S.K."/>
            <person name="Zeng Q."/>
            <person name="Gargeya S."/>
            <person name="Fitzgerald M."/>
            <person name="Haas B."/>
            <person name="Abouelleil A."/>
            <person name="Allen A.W."/>
            <person name="Alvarado L."/>
            <person name="Arachchi H.M."/>
            <person name="Berlin A.M."/>
            <person name="Chapman S.B."/>
            <person name="Gainer-Dewar J."/>
            <person name="Goldberg J."/>
            <person name="Griggs A."/>
            <person name="Gujja S."/>
            <person name="Hansen M."/>
            <person name="Howarth C."/>
            <person name="Imamovic A."/>
            <person name="Ireland A."/>
            <person name="Larimer J."/>
            <person name="McCowan C."/>
            <person name="Murphy C."/>
            <person name="Pearson M."/>
            <person name="Poon T.W."/>
            <person name="Priest M."/>
            <person name="Roberts A."/>
            <person name="Saif S."/>
            <person name="Shea T."/>
            <person name="Sisk P."/>
            <person name="Sykes S."/>
            <person name="Wortman J."/>
            <person name="Nusbaum C."/>
            <person name="Birren B."/>
        </authorList>
    </citation>
    <scope>NUCLEOTIDE SEQUENCE [LARGE SCALE GENOMIC DNA]</scope>
    <source>
        <strain evidence="5 6">CBS 119918</strain>
    </source>
</reference>
<dbReference type="PROSITE" id="PS50181">
    <property type="entry name" value="FBOX"/>
    <property type="match status" value="1"/>
</dbReference>
<dbReference type="InterPro" id="IPR036047">
    <property type="entry name" value="F-box-like_dom_sf"/>
</dbReference>
<name>A0A072P5A6_9EURO</name>
<evidence type="ECO:0000256" key="3">
    <source>
        <dbReference type="PROSITE-ProRule" id="PRU00023"/>
    </source>
</evidence>
<dbReference type="GeneID" id="25288059"/>